<keyword evidence="3" id="KW-1185">Reference proteome</keyword>
<dbReference type="Proteomes" id="UP001230504">
    <property type="component" value="Unassembled WGS sequence"/>
</dbReference>
<protein>
    <submittedName>
        <fullName evidence="2">Uncharacterized protein</fullName>
    </submittedName>
</protein>
<organism evidence="2 3">
    <name type="scientific">Colletotrichum navitas</name>
    <dbReference type="NCBI Taxonomy" id="681940"/>
    <lineage>
        <taxon>Eukaryota</taxon>
        <taxon>Fungi</taxon>
        <taxon>Dikarya</taxon>
        <taxon>Ascomycota</taxon>
        <taxon>Pezizomycotina</taxon>
        <taxon>Sordariomycetes</taxon>
        <taxon>Hypocreomycetidae</taxon>
        <taxon>Glomerellales</taxon>
        <taxon>Glomerellaceae</taxon>
        <taxon>Colletotrichum</taxon>
        <taxon>Colletotrichum graminicola species complex</taxon>
    </lineage>
</organism>
<sequence length="337" mass="37790">MGPANKAVDQDSEPVPLQTFCAKTLSDFAFTESECKQQADGFSCGYHVIWNMAKLVLDWGHLELSVSVDTMMKVFSHFLGHNQLAAPLDLESLVPTQTAMQNTASSFKQKLLQETELTALKLRHTSSSYPVVRKRYHHLPNLTSSRHRYSSVLSKRSGHKRPWARSTGLGSGNEPLLLQGSNTSWQKYVNLVGESHIGDAATRIHQHNEGKKQVSEALLQLRGFKNQEKEAVLTQLMRDAGSLEDGEDTEDHVWDQVILRANTARVDMEGRNHNEERLSLADAQDARIHEQAKVGEAERTLGNLEPQTCGLEEEVKRQEVIRSISEGLGWLMMHSKS</sequence>
<comment type="caution">
    <text evidence="2">The sequence shown here is derived from an EMBL/GenBank/DDBJ whole genome shotgun (WGS) entry which is preliminary data.</text>
</comment>
<reference evidence="2" key="1">
    <citation type="submission" date="2021-06" db="EMBL/GenBank/DDBJ databases">
        <title>Comparative genomics, transcriptomics and evolutionary studies reveal genomic signatures of adaptation to plant cell wall in hemibiotrophic fungi.</title>
        <authorList>
            <consortium name="DOE Joint Genome Institute"/>
            <person name="Baroncelli R."/>
            <person name="Diaz J.F."/>
            <person name="Benocci T."/>
            <person name="Peng M."/>
            <person name="Battaglia E."/>
            <person name="Haridas S."/>
            <person name="Andreopoulos W."/>
            <person name="Labutti K."/>
            <person name="Pangilinan J."/>
            <person name="Floch G.L."/>
            <person name="Makela M.R."/>
            <person name="Henrissat B."/>
            <person name="Grigoriev I.V."/>
            <person name="Crouch J.A."/>
            <person name="De Vries R.P."/>
            <person name="Sukno S.A."/>
            <person name="Thon M.R."/>
        </authorList>
    </citation>
    <scope>NUCLEOTIDE SEQUENCE</scope>
    <source>
        <strain evidence="2">CBS 125086</strain>
    </source>
</reference>
<accession>A0AAD8PMV3</accession>
<name>A0AAD8PMV3_9PEZI</name>
<dbReference type="GeneID" id="85445897"/>
<evidence type="ECO:0000313" key="2">
    <source>
        <dbReference type="EMBL" id="KAK1573071.1"/>
    </source>
</evidence>
<dbReference type="EMBL" id="JAHLJV010000099">
    <property type="protein sequence ID" value="KAK1573071.1"/>
    <property type="molecule type" value="Genomic_DNA"/>
</dbReference>
<proteinExistence type="predicted"/>
<evidence type="ECO:0000256" key="1">
    <source>
        <dbReference type="SAM" id="MobiDB-lite"/>
    </source>
</evidence>
<dbReference type="AlphaFoldDB" id="A0AAD8PMV3"/>
<gene>
    <name evidence="2" type="ORF">LY79DRAFT_594149</name>
</gene>
<evidence type="ECO:0000313" key="3">
    <source>
        <dbReference type="Proteomes" id="UP001230504"/>
    </source>
</evidence>
<feature type="region of interest" description="Disordered" evidence="1">
    <location>
        <begin position="148"/>
        <end position="175"/>
    </location>
</feature>
<dbReference type="RefSeq" id="XP_060408762.1">
    <property type="nucleotide sequence ID" value="XM_060561657.1"/>
</dbReference>